<dbReference type="Proteomes" id="UP000521872">
    <property type="component" value="Unassembled WGS sequence"/>
</dbReference>
<comment type="caution">
    <text evidence="1">The sequence shown here is derived from an EMBL/GenBank/DDBJ whole genome shotgun (WGS) entry which is preliminary data.</text>
</comment>
<dbReference type="EMBL" id="JAACJL010000046">
    <property type="protein sequence ID" value="KAF4613360.1"/>
    <property type="molecule type" value="Genomic_DNA"/>
</dbReference>
<organism evidence="1 2">
    <name type="scientific">Agrocybe pediades</name>
    <dbReference type="NCBI Taxonomy" id="84607"/>
    <lineage>
        <taxon>Eukaryota</taxon>
        <taxon>Fungi</taxon>
        <taxon>Dikarya</taxon>
        <taxon>Basidiomycota</taxon>
        <taxon>Agaricomycotina</taxon>
        <taxon>Agaricomycetes</taxon>
        <taxon>Agaricomycetidae</taxon>
        <taxon>Agaricales</taxon>
        <taxon>Agaricineae</taxon>
        <taxon>Strophariaceae</taxon>
        <taxon>Agrocybe</taxon>
    </lineage>
</organism>
<name>A0A8H4QME0_9AGAR</name>
<evidence type="ECO:0000313" key="2">
    <source>
        <dbReference type="Proteomes" id="UP000521872"/>
    </source>
</evidence>
<sequence length="395" mass="44090">MLFDIARLFVAWDESSRVVSLHFLSSDDCSNPSGMHAPHLQWINLCPLTESRKYMPGGRLFGDNAPLLRDFSISASRFRTDASWLPNLSSVTFYDCFTLEDVLVSLQRMPQLSSLTDVDLRGNALNEVATLNAVAILQRITPSPDCCLAMDGPYKRPLPALDPGKNEEYEKAVEAYLVPFLSLHPPSCVSFFLNADMLHIIDSHPPDLDHRNFIIMLYTPLLHFSSLIKELVNSACFSHIVMLDLEISSDYSFDDPANVAITATLAAFTNVKTLLASEHTLRLLLKQPSITSTLFPALFTLQISYPQSRKPGQEESSEPPHQRFLKLRRAVGRPISVLELKTGSVPCRAGNMEYLEEHAGLLVKWSSKRVGITEYVCGSGHPARLRKMDLVAELS</sequence>
<dbReference type="AlphaFoldDB" id="A0A8H4QME0"/>
<evidence type="ECO:0000313" key="1">
    <source>
        <dbReference type="EMBL" id="KAF4613360.1"/>
    </source>
</evidence>
<keyword evidence="2" id="KW-1185">Reference proteome</keyword>
<gene>
    <name evidence="1" type="ORF">D9613_010849</name>
</gene>
<protein>
    <submittedName>
        <fullName evidence="1">Uncharacterized protein</fullName>
    </submittedName>
</protein>
<proteinExistence type="predicted"/>
<accession>A0A8H4QME0</accession>
<reference evidence="1 2" key="1">
    <citation type="submission" date="2019-12" db="EMBL/GenBank/DDBJ databases">
        <authorList>
            <person name="Floudas D."/>
            <person name="Bentzer J."/>
            <person name="Ahren D."/>
            <person name="Johansson T."/>
            <person name="Persson P."/>
            <person name="Tunlid A."/>
        </authorList>
    </citation>
    <scope>NUCLEOTIDE SEQUENCE [LARGE SCALE GENOMIC DNA]</scope>
    <source>
        <strain evidence="1 2">CBS 102.39</strain>
    </source>
</reference>